<evidence type="ECO:0000313" key="4">
    <source>
        <dbReference type="EMBL" id="BAW80442.1"/>
    </source>
</evidence>
<dbReference type="AlphaFoldDB" id="A0A1Q2SMU6"/>
<dbReference type="InterPro" id="IPR036767">
    <property type="entry name" value="ApaG_sf"/>
</dbReference>
<evidence type="ECO:0000256" key="1">
    <source>
        <dbReference type="ARBA" id="ARBA00017693"/>
    </source>
</evidence>
<sequence length="141" mass="15418">MENHKLIISNNPHSMEKVTPYKITVEVETAFIEEQSDSAAARYVFAYTITIRNQGTVAVTLLARHWIITNGEGQIREVRGPGVVGEQPHLKPGEQFCYTSGAMIETPVGTMQGSYSMVTEDGVAFEAEIAAFSLAMPGCLH</sequence>
<dbReference type="Proteomes" id="UP000243679">
    <property type="component" value="Chromosome"/>
</dbReference>
<dbReference type="EMBL" id="AP014836">
    <property type="protein sequence ID" value="BAW80442.1"/>
    <property type="molecule type" value="Genomic_DNA"/>
</dbReference>
<dbReference type="GO" id="GO:0070987">
    <property type="term" value="P:error-free translesion synthesis"/>
    <property type="evidence" value="ECO:0007669"/>
    <property type="project" value="TreeGrafter"/>
</dbReference>
<dbReference type="InterPro" id="IPR007474">
    <property type="entry name" value="ApaG_domain"/>
</dbReference>
<proteinExistence type="inferred from homology"/>
<dbReference type="NCBIfam" id="NF003967">
    <property type="entry name" value="PRK05461.1"/>
    <property type="match status" value="1"/>
</dbReference>
<accession>A0A1Q2SMU6</accession>
<dbReference type="RefSeq" id="WP_096526991.1">
    <property type="nucleotide sequence ID" value="NZ_AP014836.1"/>
</dbReference>
<dbReference type="HAMAP" id="MF_00791">
    <property type="entry name" value="ApaG"/>
    <property type="match status" value="1"/>
</dbReference>
<dbReference type="Gene3D" id="2.60.40.1470">
    <property type="entry name" value="ApaG domain"/>
    <property type="match status" value="1"/>
</dbReference>
<gene>
    <name evidence="2" type="primary">apaG</name>
    <name evidence="4" type="ORF">TAO_1072</name>
</gene>
<evidence type="ECO:0000259" key="3">
    <source>
        <dbReference type="PROSITE" id="PS51087"/>
    </source>
</evidence>
<keyword evidence="5" id="KW-1185">Reference proteome</keyword>
<protein>
    <recommendedName>
        <fullName evidence="1 2">Protein ApaG</fullName>
    </recommendedName>
</protein>
<dbReference type="PANTHER" id="PTHR14289">
    <property type="entry name" value="F-BOX ONLY PROTEIN 3"/>
    <property type="match status" value="1"/>
</dbReference>
<evidence type="ECO:0000313" key="5">
    <source>
        <dbReference type="Proteomes" id="UP000243679"/>
    </source>
</evidence>
<name>A0A1Q2SMU6_9GAMM</name>
<dbReference type="SUPFAM" id="SSF110069">
    <property type="entry name" value="ApaG-like"/>
    <property type="match status" value="1"/>
</dbReference>
<feature type="domain" description="ApaG" evidence="3">
    <location>
        <begin position="17"/>
        <end position="141"/>
    </location>
</feature>
<reference evidence="4 5" key="1">
    <citation type="journal article" date="2017" name="ISME J.">
        <title>An acid-tolerant ammonia-oxidizing ?-proteobacterium from soil.</title>
        <authorList>
            <person name="Hayatsu M."/>
            <person name="Tago K."/>
            <person name="Uchiyama I."/>
            <person name="Toyoda A."/>
            <person name="Wang Y."/>
            <person name="Shimomura Y."/>
            <person name="Okubo T."/>
            <person name="Kurisu F."/>
            <person name="Hirono Y."/>
            <person name="Nonaka K."/>
            <person name="Akiyama H."/>
            <person name="Itoh T."/>
            <person name="Takami H."/>
        </authorList>
    </citation>
    <scope>NUCLEOTIDE SEQUENCE [LARGE SCALE GENOMIC DNA]</scope>
    <source>
        <strain evidence="4 5">TAO100</strain>
    </source>
</reference>
<evidence type="ECO:0000256" key="2">
    <source>
        <dbReference type="HAMAP-Rule" id="MF_00791"/>
    </source>
</evidence>
<dbReference type="KEGG" id="ntt:TAO_1072"/>
<dbReference type="PANTHER" id="PTHR14289:SF16">
    <property type="entry name" value="POLYMERASE DELTA-INTERACTING PROTEIN 2"/>
    <property type="match status" value="1"/>
</dbReference>
<dbReference type="PROSITE" id="PS51087">
    <property type="entry name" value="APAG"/>
    <property type="match status" value="1"/>
</dbReference>
<dbReference type="Pfam" id="PF04379">
    <property type="entry name" value="DUF525"/>
    <property type="match status" value="1"/>
</dbReference>
<organism evidence="4 5">
    <name type="scientific">Candidatus Nitrosoglobus terrae</name>
    <dbReference type="NCBI Taxonomy" id="1630141"/>
    <lineage>
        <taxon>Bacteria</taxon>
        <taxon>Pseudomonadati</taxon>
        <taxon>Pseudomonadota</taxon>
        <taxon>Gammaproteobacteria</taxon>
        <taxon>Chromatiales</taxon>
        <taxon>Chromatiaceae</taxon>
        <taxon>Candidatus Nitrosoglobus</taxon>
    </lineage>
</organism>
<dbReference type="InterPro" id="IPR023065">
    <property type="entry name" value="Uncharacterised_ApaG"/>
</dbReference>